<dbReference type="EMBL" id="BAAAHE010000042">
    <property type="protein sequence ID" value="GAA0631752.1"/>
    <property type="molecule type" value="Genomic_DNA"/>
</dbReference>
<evidence type="ECO:0000256" key="1">
    <source>
        <dbReference type="SAM" id="Phobius"/>
    </source>
</evidence>
<organism evidence="2 3">
    <name type="scientific">Sporichthya brevicatena</name>
    <dbReference type="NCBI Taxonomy" id="171442"/>
    <lineage>
        <taxon>Bacteria</taxon>
        <taxon>Bacillati</taxon>
        <taxon>Actinomycetota</taxon>
        <taxon>Actinomycetes</taxon>
        <taxon>Sporichthyales</taxon>
        <taxon>Sporichthyaceae</taxon>
        <taxon>Sporichthya</taxon>
    </lineage>
</organism>
<feature type="transmembrane region" description="Helical" evidence="1">
    <location>
        <begin position="12"/>
        <end position="31"/>
    </location>
</feature>
<keyword evidence="1" id="KW-1133">Transmembrane helix</keyword>
<sequence>MTTPWTRVDVLRTAVLVAVGAVVWAVGWFGVSGEPALSDQIAPMNVAVLGVILVGAGYASWFLAGRRAVGARRRVVLALVPDVASAPAPDVRADDVRHDGFLGSGRLFHRSGCAMTADRAWVAEPRSVHEQAGRVPCGVCRP</sequence>
<dbReference type="RefSeq" id="WP_344607971.1">
    <property type="nucleotide sequence ID" value="NZ_BAAAHE010000042.1"/>
</dbReference>
<keyword evidence="1" id="KW-0472">Membrane</keyword>
<evidence type="ECO:0000313" key="2">
    <source>
        <dbReference type="EMBL" id="GAA0631752.1"/>
    </source>
</evidence>
<gene>
    <name evidence="2" type="ORF">GCM10009547_39500</name>
</gene>
<proteinExistence type="predicted"/>
<evidence type="ECO:0000313" key="3">
    <source>
        <dbReference type="Proteomes" id="UP001500957"/>
    </source>
</evidence>
<comment type="caution">
    <text evidence="2">The sequence shown here is derived from an EMBL/GenBank/DDBJ whole genome shotgun (WGS) entry which is preliminary data.</text>
</comment>
<keyword evidence="3" id="KW-1185">Reference proteome</keyword>
<protein>
    <submittedName>
        <fullName evidence="2">Uncharacterized protein</fullName>
    </submittedName>
</protein>
<feature type="transmembrane region" description="Helical" evidence="1">
    <location>
        <begin position="43"/>
        <end position="64"/>
    </location>
</feature>
<dbReference type="Proteomes" id="UP001500957">
    <property type="component" value="Unassembled WGS sequence"/>
</dbReference>
<accession>A0ABP3SBH2</accession>
<keyword evidence="1" id="KW-0812">Transmembrane</keyword>
<reference evidence="3" key="1">
    <citation type="journal article" date="2019" name="Int. J. Syst. Evol. Microbiol.">
        <title>The Global Catalogue of Microorganisms (GCM) 10K type strain sequencing project: providing services to taxonomists for standard genome sequencing and annotation.</title>
        <authorList>
            <consortium name="The Broad Institute Genomics Platform"/>
            <consortium name="The Broad Institute Genome Sequencing Center for Infectious Disease"/>
            <person name="Wu L."/>
            <person name="Ma J."/>
        </authorList>
    </citation>
    <scope>NUCLEOTIDE SEQUENCE [LARGE SCALE GENOMIC DNA]</scope>
    <source>
        <strain evidence="3">JCM 10671</strain>
    </source>
</reference>
<name>A0ABP3SBH2_9ACTN</name>